<evidence type="ECO:0000256" key="3">
    <source>
        <dbReference type="ARBA" id="ARBA00022692"/>
    </source>
</evidence>
<feature type="transmembrane region" description="Helical" evidence="6">
    <location>
        <begin position="126"/>
        <end position="144"/>
    </location>
</feature>
<feature type="transmembrane region" description="Helical" evidence="6">
    <location>
        <begin position="12"/>
        <end position="39"/>
    </location>
</feature>
<evidence type="ECO:0000256" key="6">
    <source>
        <dbReference type="SAM" id="Phobius"/>
    </source>
</evidence>
<dbReference type="Proteomes" id="UP001139179">
    <property type="component" value="Unassembled WGS sequence"/>
</dbReference>
<keyword evidence="8" id="KW-1185">Reference proteome</keyword>
<dbReference type="GO" id="GO:0005886">
    <property type="term" value="C:plasma membrane"/>
    <property type="evidence" value="ECO:0007669"/>
    <property type="project" value="UniProtKB-SubCell"/>
</dbReference>
<name>A0A9X2DMT1_9BACI</name>
<comment type="subcellular location">
    <subcellularLocation>
        <location evidence="1">Cell membrane</location>
        <topology evidence="1">Multi-pass membrane protein</topology>
    </subcellularLocation>
</comment>
<evidence type="ECO:0000313" key="7">
    <source>
        <dbReference type="EMBL" id="MCM3713042.1"/>
    </source>
</evidence>
<reference evidence="7" key="1">
    <citation type="submission" date="2022-05" db="EMBL/GenBank/DDBJ databases">
        <title>Comparative Genomics of Spacecraft Associated Microbes.</title>
        <authorList>
            <person name="Tran M.T."/>
            <person name="Wright A."/>
            <person name="Seuylemezian A."/>
            <person name="Eisen J."/>
            <person name="Coil D."/>
        </authorList>
    </citation>
    <scope>NUCLEOTIDE SEQUENCE</scope>
    <source>
        <strain evidence="7">214.1.1</strain>
    </source>
</reference>
<dbReference type="RefSeq" id="WP_251221882.1">
    <property type="nucleotide sequence ID" value="NZ_JAMBOL010000002.1"/>
</dbReference>
<evidence type="ECO:0000256" key="1">
    <source>
        <dbReference type="ARBA" id="ARBA00004651"/>
    </source>
</evidence>
<keyword evidence="3 6" id="KW-0812">Transmembrane</keyword>
<dbReference type="PANTHER" id="PTHR30509">
    <property type="entry name" value="P-HYDROXYBENZOIC ACID EFFLUX PUMP SUBUNIT-RELATED"/>
    <property type="match status" value="1"/>
</dbReference>
<accession>A0A9X2DMT1</accession>
<evidence type="ECO:0000313" key="8">
    <source>
        <dbReference type="Proteomes" id="UP001139179"/>
    </source>
</evidence>
<sequence length="351" mass="39949">MKAFIGRRILKTGVSVFCTALICHLLHLPPTFAVITAIVTTEPTAADSLKKGLIRLPAAAMGASFAVGTFFFFGQSALSYALVAMFTIIACSKLKLDTGTLVATLTAVAMLPDASEHLIIDFLTRISTTSIGILVSSFVNFFILPPKFGPLLVQKVEQLFKEAADHFAEMVDGHLEEKPENSDLNQRFSAYHSLHEELTKAYQLARFQHDEWQYRRSTAFERRSFDYLQKKLDYLQLLLIHFGKMYHLRVNRPISREEKEKIQRSVSSVREVMHDHYHQLTTAHLSTNNVIKQLSEKQARQNCFVSQLCHELLSVNTVLQELSLITTDEHRFSLQETRYPSYIFTKANSLF</sequence>
<dbReference type="EMBL" id="JAMBOL010000002">
    <property type="protein sequence ID" value="MCM3713042.1"/>
    <property type="molecule type" value="Genomic_DNA"/>
</dbReference>
<proteinExistence type="predicted"/>
<dbReference type="Pfam" id="PF06081">
    <property type="entry name" value="ArAE_1"/>
    <property type="match status" value="1"/>
</dbReference>
<feature type="transmembrane region" description="Helical" evidence="6">
    <location>
        <begin position="59"/>
        <end position="89"/>
    </location>
</feature>
<comment type="caution">
    <text evidence="7">The sequence shown here is derived from an EMBL/GenBank/DDBJ whole genome shotgun (WGS) entry which is preliminary data.</text>
</comment>
<dbReference type="AlphaFoldDB" id="A0A9X2DMT1"/>
<protein>
    <submittedName>
        <fullName evidence="7">Aromatic acid exporter family protein</fullName>
    </submittedName>
</protein>
<organism evidence="7 8">
    <name type="scientific">Halalkalibacter oceani</name>
    <dbReference type="NCBI Taxonomy" id="1653776"/>
    <lineage>
        <taxon>Bacteria</taxon>
        <taxon>Bacillati</taxon>
        <taxon>Bacillota</taxon>
        <taxon>Bacilli</taxon>
        <taxon>Bacillales</taxon>
        <taxon>Bacillaceae</taxon>
        <taxon>Halalkalibacter</taxon>
    </lineage>
</organism>
<evidence type="ECO:0000256" key="4">
    <source>
        <dbReference type="ARBA" id="ARBA00022989"/>
    </source>
</evidence>
<keyword evidence="5 6" id="KW-0472">Membrane</keyword>
<gene>
    <name evidence="7" type="ORF">M3202_03030</name>
</gene>
<dbReference type="PANTHER" id="PTHR30509:SF9">
    <property type="entry name" value="MULTIDRUG RESISTANCE PROTEIN MDTO"/>
    <property type="match status" value="1"/>
</dbReference>
<evidence type="ECO:0000256" key="2">
    <source>
        <dbReference type="ARBA" id="ARBA00022475"/>
    </source>
</evidence>
<dbReference type="InterPro" id="IPR010343">
    <property type="entry name" value="ArAE_1"/>
</dbReference>
<evidence type="ECO:0000256" key="5">
    <source>
        <dbReference type="ARBA" id="ARBA00023136"/>
    </source>
</evidence>
<keyword evidence="4 6" id="KW-1133">Transmembrane helix</keyword>
<keyword evidence="2" id="KW-1003">Cell membrane</keyword>